<evidence type="ECO:0000313" key="3">
    <source>
        <dbReference type="EMBL" id="QNN64539.1"/>
    </source>
</evidence>
<dbReference type="AlphaFoldDB" id="A0A7G9S9L4"/>
<accession>A0A7G9S9L4</accession>
<protein>
    <submittedName>
        <fullName evidence="3">Acyltransferase</fullName>
    </submittedName>
</protein>
<keyword evidence="1" id="KW-0472">Membrane</keyword>
<feature type="transmembrane region" description="Helical" evidence="1">
    <location>
        <begin position="326"/>
        <end position="344"/>
    </location>
</feature>
<feature type="transmembrane region" description="Helical" evidence="1">
    <location>
        <begin position="209"/>
        <end position="229"/>
    </location>
</feature>
<dbReference type="RefSeq" id="WP_187541538.1">
    <property type="nucleotide sequence ID" value="NZ_CP060717.1"/>
</dbReference>
<evidence type="ECO:0000259" key="2">
    <source>
        <dbReference type="Pfam" id="PF01757"/>
    </source>
</evidence>
<keyword evidence="1" id="KW-0812">Transmembrane</keyword>
<dbReference type="KEGG" id="srhi:H9L12_09515"/>
<feature type="transmembrane region" description="Helical" evidence="1">
    <location>
        <begin position="177"/>
        <end position="197"/>
    </location>
</feature>
<feature type="transmembrane region" description="Helical" evidence="1">
    <location>
        <begin position="89"/>
        <end position="109"/>
    </location>
</feature>
<dbReference type="Pfam" id="PF01757">
    <property type="entry name" value="Acyl_transf_3"/>
    <property type="match status" value="1"/>
</dbReference>
<feature type="transmembrane region" description="Helical" evidence="1">
    <location>
        <begin position="266"/>
        <end position="283"/>
    </location>
</feature>
<gene>
    <name evidence="3" type="ORF">H9L12_09515</name>
</gene>
<feature type="domain" description="Acyltransferase 3" evidence="2">
    <location>
        <begin position="17"/>
        <end position="343"/>
    </location>
</feature>
<dbReference type="PANTHER" id="PTHR23028:SF134">
    <property type="entry name" value="PUTATIVE (AFU_ORTHOLOGUE AFUA_4G08520)-RELATED"/>
    <property type="match status" value="1"/>
</dbReference>
<keyword evidence="3" id="KW-0808">Transferase</keyword>
<dbReference type="GO" id="GO:0016747">
    <property type="term" value="F:acyltransferase activity, transferring groups other than amino-acyl groups"/>
    <property type="evidence" value="ECO:0007669"/>
    <property type="project" value="InterPro"/>
</dbReference>
<evidence type="ECO:0000313" key="4">
    <source>
        <dbReference type="Proteomes" id="UP000515955"/>
    </source>
</evidence>
<dbReference type="Proteomes" id="UP000515955">
    <property type="component" value="Chromosome"/>
</dbReference>
<keyword evidence="4" id="KW-1185">Reference proteome</keyword>
<keyword evidence="3" id="KW-0012">Acyltransferase</keyword>
<feature type="transmembrane region" description="Helical" evidence="1">
    <location>
        <begin position="241"/>
        <end position="260"/>
    </location>
</feature>
<dbReference type="PANTHER" id="PTHR23028">
    <property type="entry name" value="ACETYLTRANSFERASE"/>
    <property type="match status" value="1"/>
</dbReference>
<organism evidence="3 4">
    <name type="scientific">Sphingomonas rhizophila</name>
    <dbReference type="NCBI Taxonomy" id="2071607"/>
    <lineage>
        <taxon>Bacteria</taxon>
        <taxon>Pseudomonadati</taxon>
        <taxon>Pseudomonadota</taxon>
        <taxon>Alphaproteobacteria</taxon>
        <taxon>Sphingomonadales</taxon>
        <taxon>Sphingomonadaceae</taxon>
        <taxon>Sphingomonas</taxon>
    </lineage>
</organism>
<name>A0A7G9S9L4_9SPHN</name>
<keyword evidence="1" id="KW-1133">Transmembrane helix</keyword>
<dbReference type="EMBL" id="CP060717">
    <property type="protein sequence ID" value="QNN64539.1"/>
    <property type="molecule type" value="Genomic_DNA"/>
</dbReference>
<dbReference type="InterPro" id="IPR050879">
    <property type="entry name" value="Acyltransferase_3"/>
</dbReference>
<sequence>MTLGETRAVVNDKVHFVGLDGLRGVAAIAVMIMHLVGLYLPNVDPPIPAFLAVDMFFMLSGFVLAYAYFDKLDTGLSWRRFMEMRLVRLYPLLLAGILLGALVSLTKQYIEGVPIADERPYMLLPALALLPTGLLFAKPEFPFGTPYAFAFNFPVWSLFFEIVASAVFATRLRNAKPIVLVPMFVVSLIGITTLAYWDGSIGGLGVQGLIIFCGGFLRIFVPFTIGVLLYRTAVYRRSPPVPFWVVALVLSLLLLTPRPTSPTVELAFILVAFPLIICAGAEASMSSATRRVCDWIGRLSYPLYLLHLPLSRATGFVVRRFIDDPVVLIVTTSAATIFGSWIALKLYDEPVRRWLTGKLRARRSATGTKMSRA</sequence>
<reference evidence="3 4" key="1">
    <citation type="submission" date="2020-08" db="EMBL/GenBank/DDBJ databases">
        <title>Genome sequence of Sphingomonas rhizophila KACC 19189T.</title>
        <authorList>
            <person name="Hyun D.-W."/>
            <person name="Bae J.-W."/>
        </authorList>
    </citation>
    <scope>NUCLEOTIDE SEQUENCE [LARGE SCALE GENOMIC DNA]</scope>
    <source>
        <strain evidence="3 4">KACC 19189</strain>
    </source>
</reference>
<dbReference type="InterPro" id="IPR002656">
    <property type="entry name" value="Acyl_transf_3_dom"/>
</dbReference>
<proteinExistence type="predicted"/>
<feature type="transmembrane region" description="Helical" evidence="1">
    <location>
        <begin position="21"/>
        <end position="40"/>
    </location>
</feature>
<evidence type="ECO:0000256" key="1">
    <source>
        <dbReference type="SAM" id="Phobius"/>
    </source>
</evidence>
<feature type="transmembrane region" description="Helical" evidence="1">
    <location>
        <begin position="149"/>
        <end position="170"/>
    </location>
</feature>
<feature type="transmembrane region" description="Helical" evidence="1">
    <location>
        <begin position="47"/>
        <end position="69"/>
    </location>
</feature>